<protein>
    <submittedName>
        <fullName evidence="1">Uncharacterized protein</fullName>
    </submittedName>
</protein>
<proteinExistence type="predicted"/>
<dbReference type="Proteomes" id="UP000053477">
    <property type="component" value="Unassembled WGS sequence"/>
</dbReference>
<name>A0A0H2S019_9AGAM</name>
<gene>
    <name evidence="1" type="ORF">SCHPADRAFT_174750</name>
</gene>
<dbReference type="AlphaFoldDB" id="A0A0H2S019"/>
<dbReference type="InParanoid" id="A0A0H2S019"/>
<organism evidence="1 2">
    <name type="scientific">Schizopora paradoxa</name>
    <dbReference type="NCBI Taxonomy" id="27342"/>
    <lineage>
        <taxon>Eukaryota</taxon>
        <taxon>Fungi</taxon>
        <taxon>Dikarya</taxon>
        <taxon>Basidiomycota</taxon>
        <taxon>Agaricomycotina</taxon>
        <taxon>Agaricomycetes</taxon>
        <taxon>Hymenochaetales</taxon>
        <taxon>Schizoporaceae</taxon>
        <taxon>Schizopora</taxon>
    </lineage>
</organism>
<reference evidence="1 2" key="1">
    <citation type="submission" date="2015-04" db="EMBL/GenBank/DDBJ databases">
        <title>Complete genome sequence of Schizopora paradoxa KUC8140, a cosmopolitan wood degrader in East Asia.</title>
        <authorList>
            <consortium name="DOE Joint Genome Institute"/>
            <person name="Min B."/>
            <person name="Park H."/>
            <person name="Jang Y."/>
            <person name="Kim J.-J."/>
            <person name="Kim K.H."/>
            <person name="Pangilinan J."/>
            <person name="Lipzen A."/>
            <person name="Riley R."/>
            <person name="Grigoriev I.V."/>
            <person name="Spatafora J.W."/>
            <person name="Choi I.-G."/>
        </authorList>
    </citation>
    <scope>NUCLEOTIDE SEQUENCE [LARGE SCALE GENOMIC DNA]</scope>
    <source>
        <strain evidence="1 2">KUC8140</strain>
    </source>
</reference>
<evidence type="ECO:0000313" key="1">
    <source>
        <dbReference type="EMBL" id="KLO17344.1"/>
    </source>
</evidence>
<sequence length="438" mass="49743">MHHHPSSRQSSNQNYGRFPQRRRTCHLSGYDPTICYEGHRKIKTADRICRSQTEALLPWARVPTTGVRLRVWCAFFLLRSPPLFPFHSSLFISFRPQQASLRSSSSNASSIINSKFFIPLHAILHHSNPRKQFYYIFIIQCTFSFSFLLLCSTNPHSPPAFIRLSSPPLHFFSWFCLDSFHPSNPSSSATAKHSHSTIGQASTAKNGPAGASAGVLSPLSSFLFKGIHPSLFFFSVHTASLFFFLHWAIPLPVFHSISHQKVYNPPSRSCCYSLPLFRHIIDIIYRSTSFYCTALLLHATLASYHIQTYHNLLSPPFCSSHRSRPKHVVVGVLHTQFNTLQSNLFLFALAISPVCSRPSAIFQDSYATRTTTSKSYYMHMLYFLSYFTIRVQASRLAFNCTFLLRFQISSDSIVIADNLSLNLFVLLSSMTRTLCTLT</sequence>
<evidence type="ECO:0000313" key="2">
    <source>
        <dbReference type="Proteomes" id="UP000053477"/>
    </source>
</evidence>
<dbReference type="EMBL" id="KQ085906">
    <property type="protein sequence ID" value="KLO17344.1"/>
    <property type="molecule type" value="Genomic_DNA"/>
</dbReference>
<accession>A0A0H2S019</accession>
<keyword evidence="2" id="KW-1185">Reference proteome</keyword>